<keyword evidence="2" id="KW-1185">Reference proteome</keyword>
<reference evidence="1" key="2">
    <citation type="submission" date="2020-06" db="EMBL/GenBank/DDBJ databases">
        <title>Helianthus annuus Genome sequencing and assembly Release 2.</title>
        <authorList>
            <person name="Gouzy J."/>
            <person name="Langlade N."/>
            <person name="Munos S."/>
        </authorList>
    </citation>
    <scope>NUCLEOTIDE SEQUENCE</scope>
    <source>
        <tissue evidence="1">Leaves</tissue>
    </source>
</reference>
<organism evidence="1 2">
    <name type="scientific">Helianthus annuus</name>
    <name type="common">Common sunflower</name>
    <dbReference type="NCBI Taxonomy" id="4232"/>
    <lineage>
        <taxon>Eukaryota</taxon>
        <taxon>Viridiplantae</taxon>
        <taxon>Streptophyta</taxon>
        <taxon>Embryophyta</taxon>
        <taxon>Tracheophyta</taxon>
        <taxon>Spermatophyta</taxon>
        <taxon>Magnoliopsida</taxon>
        <taxon>eudicotyledons</taxon>
        <taxon>Gunneridae</taxon>
        <taxon>Pentapetalae</taxon>
        <taxon>asterids</taxon>
        <taxon>campanulids</taxon>
        <taxon>Asterales</taxon>
        <taxon>Asteraceae</taxon>
        <taxon>Asteroideae</taxon>
        <taxon>Heliantheae alliance</taxon>
        <taxon>Heliantheae</taxon>
        <taxon>Helianthus</taxon>
    </lineage>
</organism>
<comment type="caution">
    <text evidence="1">The sequence shown here is derived from an EMBL/GenBank/DDBJ whole genome shotgun (WGS) entry which is preliminary data.</text>
</comment>
<sequence length="60" mass="6821">MHICFVRELTVPFGPSDLSARKGFGDVNEFGDKVSGKRLQLTNESSELYLFICYLELEYG</sequence>
<dbReference type="Proteomes" id="UP000215914">
    <property type="component" value="Unassembled WGS sequence"/>
</dbReference>
<evidence type="ECO:0000313" key="2">
    <source>
        <dbReference type="Proteomes" id="UP000215914"/>
    </source>
</evidence>
<dbReference type="Gramene" id="mRNA:HanXRQr2_Chr06g0245381">
    <property type="protein sequence ID" value="mRNA:HanXRQr2_Chr06g0245381"/>
    <property type="gene ID" value="HanXRQr2_Chr06g0245381"/>
</dbReference>
<dbReference type="AlphaFoldDB" id="A0A9K3IQH0"/>
<dbReference type="EMBL" id="MNCJ02000321">
    <property type="protein sequence ID" value="KAF5801206.1"/>
    <property type="molecule type" value="Genomic_DNA"/>
</dbReference>
<proteinExistence type="predicted"/>
<reference evidence="1" key="1">
    <citation type="journal article" date="2017" name="Nature">
        <title>The sunflower genome provides insights into oil metabolism, flowering and Asterid evolution.</title>
        <authorList>
            <person name="Badouin H."/>
            <person name="Gouzy J."/>
            <person name="Grassa C.J."/>
            <person name="Murat F."/>
            <person name="Staton S.E."/>
            <person name="Cottret L."/>
            <person name="Lelandais-Briere C."/>
            <person name="Owens G.L."/>
            <person name="Carrere S."/>
            <person name="Mayjonade B."/>
            <person name="Legrand L."/>
            <person name="Gill N."/>
            <person name="Kane N.C."/>
            <person name="Bowers J.E."/>
            <person name="Hubner S."/>
            <person name="Bellec A."/>
            <person name="Berard A."/>
            <person name="Berges H."/>
            <person name="Blanchet N."/>
            <person name="Boniface M.C."/>
            <person name="Brunel D."/>
            <person name="Catrice O."/>
            <person name="Chaidir N."/>
            <person name="Claudel C."/>
            <person name="Donnadieu C."/>
            <person name="Faraut T."/>
            <person name="Fievet G."/>
            <person name="Helmstetter N."/>
            <person name="King M."/>
            <person name="Knapp S.J."/>
            <person name="Lai Z."/>
            <person name="Le Paslier M.C."/>
            <person name="Lippi Y."/>
            <person name="Lorenzon L."/>
            <person name="Mandel J.R."/>
            <person name="Marage G."/>
            <person name="Marchand G."/>
            <person name="Marquand E."/>
            <person name="Bret-Mestries E."/>
            <person name="Morien E."/>
            <person name="Nambeesan S."/>
            <person name="Nguyen T."/>
            <person name="Pegot-Espagnet P."/>
            <person name="Pouilly N."/>
            <person name="Raftis F."/>
            <person name="Sallet E."/>
            <person name="Schiex T."/>
            <person name="Thomas J."/>
            <person name="Vandecasteele C."/>
            <person name="Vares D."/>
            <person name="Vear F."/>
            <person name="Vautrin S."/>
            <person name="Crespi M."/>
            <person name="Mangin B."/>
            <person name="Burke J.M."/>
            <person name="Salse J."/>
            <person name="Munos S."/>
            <person name="Vincourt P."/>
            <person name="Rieseberg L.H."/>
            <person name="Langlade N.B."/>
        </authorList>
    </citation>
    <scope>NUCLEOTIDE SEQUENCE</scope>
    <source>
        <tissue evidence="1">Leaves</tissue>
    </source>
</reference>
<gene>
    <name evidence="1" type="ORF">HanXRQr2_Chr06g0245381</name>
</gene>
<name>A0A9K3IQH0_HELAN</name>
<evidence type="ECO:0000313" key="1">
    <source>
        <dbReference type="EMBL" id="KAF5801206.1"/>
    </source>
</evidence>
<accession>A0A9K3IQH0</accession>
<protein>
    <submittedName>
        <fullName evidence="1">Uncharacterized protein</fullName>
    </submittedName>
</protein>